<dbReference type="VEuPathDB" id="TriTrypDB:TcCL_NonESM08635"/>
<name>A0A2V2UZL3_TRYCR</name>
<dbReference type="Proteomes" id="UP000246078">
    <property type="component" value="Unassembled WGS sequence"/>
</dbReference>
<evidence type="ECO:0000313" key="1">
    <source>
        <dbReference type="EMBL" id="PWU88672.1"/>
    </source>
</evidence>
<dbReference type="VEuPathDB" id="TriTrypDB:C4B63_30g292"/>
<evidence type="ECO:0000313" key="2">
    <source>
        <dbReference type="Proteomes" id="UP000246078"/>
    </source>
</evidence>
<dbReference type="InterPro" id="IPR027417">
    <property type="entry name" value="P-loop_NTPase"/>
</dbReference>
<organism evidence="1 2">
    <name type="scientific">Trypanosoma cruzi</name>
    <dbReference type="NCBI Taxonomy" id="5693"/>
    <lineage>
        <taxon>Eukaryota</taxon>
        <taxon>Discoba</taxon>
        <taxon>Euglenozoa</taxon>
        <taxon>Kinetoplastea</taxon>
        <taxon>Metakinetoplastina</taxon>
        <taxon>Trypanosomatida</taxon>
        <taxon>Trypanosomatidae</taxon>
        <taxon>Trypanosoma</taxon>
        <taxon>Schizotrypanum</taxon>
    </lineage>
</organism>
<dbReference type="VEuPathDB" id="TriTrypDB:TCDM_12060"/>
<proteinExistence type="predicted"/>
<dbReference type="VEuPathDB" id="TriTrypDB:TcBrA4_0000050"/>
<dbReference type="VEuPathDB" id="TriTrypDB:TcG_06654"/>
<dbReference type="VEuPathDB" id="TriTrypDB:C3747_424g2"/>
<sequence>MRVDGNTVQLNCPQPLRDAGFAVAGALFDVDVALDVPDASTLFRKLCATAAPNFTQECQNMVAFSYGVRSSPKRQLMYGSAAGEGYAARVITEFIRLGAKKGIFALSCRFIGPTEHRADLLDADNELGVIVGSVKEGPRVRMVARIRVPLAGDVRAVMDTIVKDYEKYFSSVLCEKQPTPELEAMPSYLPDTVVLQLYRDVVEAESAYYMDANSLTFVALGDAERPALCGIDAAAQLHYEGPNEQWCRQQELSPAFAAVVCAFPLEIQNSVSCCAERTIRKKATATIASLVLLRRLYWLTPFWMPCGRRNRSIVSPRLVVLAIFSRPESDPPQGILPLTSGVLIRASWSCEMNP</sequence>
<gene>
    <name evidence="1" type="ORF">C3747_424g2</name>
</gene>
<dbReference type="EMBL" id="PRFC01000424">
    <property type="protein sequence ID" value="PWU88672.1"/>
    <property type="molecule type" value="Genomic_DNA"/>
</dbReference>
<comment type="caution">
    <text evidence="1">The sequence shown here is derived from an EMBL/GenBank/DDBJ whole genome shotgun (WGS) entry which is preliminary data.</text>
</comment>
<dbReference type="AlphaFoldDB" id="A0A2V2UZL3"/>
<dbReference type="VEuPathDB" id="TriTrypDB:TcCL_NonESM07339"/>
<dbReference type="SUPFAM" id="SSF52540">
    <property type="entry name" value="P-loop containing nucleoside triphosphate hydrolases"/>
    <property type="match status" value="1"/>
</dbReference>
<dbReference type="VEuPathDB" id="TriTrypDB:TcBrA4_0045000"/>
<reference evidence="1 2" key="1">
    <citation type="journal article" date="2018" name="Microb. Genom.">
        <title>Expanding an expanded genome: long-read sequencing of Trypanosoma cruzi.</title>
        <authorList>
            <person name="Berna L."/>
            <person name="Rodriguez M."/>
            <person name="Chiribao M.L."/>
            <person name="Parodi-Talice A."/>
            <person name="Pita S."/>
            <person name="Rijo G."/>
            <person name="Alvarez-Valin F."/>
            <person name="Robello C."/>
        </authorList>
    </citation>
    <scope>NUCLEOTIDE SEQUENCE [LARGE SCALE GENOMIC DNA]</scope>
    <source>
        <strain evidence="1 2">TCC</strain>
    </source>
</reference>
<protein>
    <submittedName>
        <fullName evidence="1">Uncharacterized protein</fullName>
    </submittedName>
</protein>
<accession>A0A2V2UZL3</accession>